<dbReference type="AlphaFoldDB" id="A0A0C3D9I9"/>
<reference evidence="2 3" key="1">
    <citation type="submission" date="2014-04" db="EMBL/GenBank/DDBJ databases">
        <authorList>
            <consortium name="DOE Joint Genome Institute"/>
            <person name="Kuo A."/>
            <person name="Kohler A."/>
            <person name="Nagy L.G."/>
            <person name="Floudas D."/>
            <person name="Copeland A."/>
            <person name="Barry K.W."/>
            <person name="Cichocki N."/>
            <person name="Veneault-Fourrey C."/>
            <person name="LaButti K."/>
            <person name="Lindquist E.A."/>
            <person name="Lipzen A."/>
            <person name="Lundell T."/>
            <person name="Morin E."/>
            <person name="Murat C."/>
            <person name="Sun H."/>
            <person name="Tunlid A."/>
            <person name="Henrissat B."/>
            <person name="Grigoriev I.V."/>
            <person name="Hibbett D.S."/>
            <person name="Martin F."/>
            <person name="Nordberg H.P."/>
            <person name="Cantor M.N."/>
            <person name="Hua S.X."/>
        </authorList>
    </citation>
    <scope>NUCLEOTIDE SEQUENCE [LARGE SCALE GENOMIC DNA]</scope>
    <source>
        <strain evidence="2 3">Foug A</strain>
    </source>
</reference>
<feature type="region of interest" description="Disordered" evidence="1">
    <location>
        <begin position="186"/>
        <end position="221"/>
    </location>
</feature>
<reference evidence="3" key="2">
    <citation type="submission" date="2015-01" db="EMBL/GenBank/DDBJ databases">
        <title>Evolutionary Origins and Diversification of the Mycorrhizal Mutualists.</title>
        <authorList>
            <consortium name="DOE Joint Genome Institute"/>
            <consortium name="Mycorrhizal Genomics Consortium"/>
            <person name="Kohler A."/>
            <person name="Kuo A."/>
            <person name="Nagy L.G."/>
            <person name="Floudas D."/>
            <person name="Copeland A."/>
            <person name="Barry K.W."/>
            <person name="Cichocki N."/>
            <person name="Veneault-Fourrey C."/>
            <person name="LaButti K."/>
            <person name="Lindquist E.A."/>
            <person name="Lipzen A."/>
            <person name="Lundell T."/>
            <person name="Morin E."/>
            <person name="Murat C."/>
            <person name="Riley R."/>
            <person name="Ohm R."/>
            <person name="Sun H."/>
            <person name="Tunlid A."/>
            <person name="Henrissat B."/>
            <person name="Grigoriev I.V."/>
            <person name="Hibbett D.S."/>
            <person name="Martin F."/>
        </authorList>
    </citation>
    <scope>NUCLEOTIDE SEQUENCE [LARGE SCALE GENOMIC DNA]</scope>
    <source>
        <strain evidence="3">Foug A</strain>
    </source>
</reference>
<feature type="compositionally biased region" description="Low complexity" evidence="1">
    <location>
        <begin position="47"/>
        <end position="58"/>
    </location>
</feature>
<keyword evidence="3" id="KW-1185">Reference proteome</keyword>
<proteinExistence type="predicted"/>
<evidence type="ECO:0000256" key="1">
    <source>
        <dbReference type="SAM" id="MobiDB-lite"/>
    </source>
</evidence>
<sequence length="763" mass="83280">MSYPTVRNGSRPMPTFSNSGHFPAYSISQPVFPRPIPHVPSPPAKPTAPLTAPSSFKPPAHKHAHHLHSIPPREKSTRTLIIDHMLWAHARTRFAQARAELGMSDRTGGPSSPNYAYRERPEQYEEDEEVVSDGEDAGMLKAREGGSGGTRLDDEEERRQRQDLALSRNLRVRAINLEKVVTSMLDQPPPVHYPVLDDEPATPSSSPKRSRRKDHPHTLPNGVRLRLALGAVVNDLFARQAPISPYRHHHHPPPIIISTNSDQGSSDSFSPSTSPVLQNVSPNPSVGPNAVSSSCCDKMPPPSLTLLSSVSFPASKRPFSHIVRPPSQPLLTLPLHPNVITLGSRARSLYLEGADHSTANASLGLRCQRHLHAGCEICVEARQTFKAPGGIGRARGSINFGNNSSSRASHLSSAKNGWGNVGGVTGCHDGGGIGSGLAQPDINGSALRRKSKYVVAADGEHAGDACSSGNPRLVELIPRFLRLSALVAVELGRELGEEIYGVLQPELVETRTADEASIPTPCSPSTMSPKRSHVSDVDPAPLSPSLEWYMLLGGLLTRAALEGYLTGGWRGADTAECLLSIGRGFNDNVEVSEEEDLGDSAFEWFDPDDLPGLKGSTRILFPSLRRASGGAPLRPDNPEVLYHVEMEARIRRFFDIPQQTPDLATHMEDLAWHYPAEPIERAALRFCEAVAKWRGKPELETYEKKPKGSTSHGLVKLAMESGLRPPQRPSIEKYFVVPQSVTTGRNKRRQSFDDGDRSFKRQQ</sequence>
<accession>A0A0C3D9I9</accession>
<dbReference type="HOGENOM" id="CLU_009892_0_0_1"/>
<feature type="region of interest" description="Disordered" evidence="1">
    <location>
        <begin position="101"/>
        <end position="162"/>
    </location>
</feature>
<evidence type="ECO:0000313" key="3">
    <source>
        <dbReference type="Proteomes" id="UP000053989"/>
    </source>
</evidence>
<protein>
    <submittedName>
        <fullName evidence="2">Uncharacterized protein</fullName>
    </submittedName>
</protein>
<feature type="region of interest" description="Disordered" evidence="1">
    <location>
        <begin position="736"/>
        <end position="763"/>
    </location>
</feature>
<feature type="region of interest" description="Disordered" evidence="1">
    <location>
        <begin position="33"/>
        <end position="75"/>
    </location>
</feature>
<feature type="region of interest" description="Disordered" evidence="1">
    <location>
        <begin position="244"/>
        <end position="277"/>
    </location>
</feature>
<feature type="compositionally biased region" description="Low complexity" evidence="1">
    <location>
        <begin position="256"/>
        <end position="275"/>
    </location>
</feature>
<dbReference type="STRING" id="1036808.A0A0C3D9I9"/>
<name>A0A0C3D9I9_9AGAM</name>
<dbReference type="InParanoid" id="A0A0C3D9I9"/>
<feature type="region of interest" description="Disordered" evidence="1">
    <location>
        <begin position="513"/>
        <end position="536"/>
    </location>
</feature>
<feature type="compositionally biased region" description="Acidic residues" evidence="1">
    <location>
        <begin position="124"/>
        <end position="136"/>
    </location>
</feature>
<organism evidence="2 3">
    <name type="scientific">Scleroderma citrinum Foug A</name>
    <dbReference type="NCBI Taxonomy" id="1036808"/>
    <lineage>
        <taxon>Eukaryota</taxon>
        <taxon>Fungi</taxon>
        <taxon>Dikarya</taxon>
        <taxon>Basidiomycota</taxon>
        <taxon>Agaricomycotina</taxon>
        <taxon>Agaricomycetes</taxon>
        <taxon>Agaricomycetidae</taxon>
        <taxon>Boletales</taxon>
        <taxon>Sclerodermatineae</taxon>
        <taxon>Sclerodermataceae</taxon>
        <taxon>Scleroderma</taxon>
    </lineage>
</organism>
<feature type="compositionally biased region" description="Pro residues" evidence="1">
    <location>
        <begin position="33"/>
        <end position="46"/>
    </location>
</feature>
<dbReference type="EMBL" id="KN822101">
    <property type="protein sequence ID" value="KIM57400.1"/>
    <property type="molecule type" value="Genomic_DNA"/>
</dbReference>
<feature type="compositionally biased region" description="Basic residues" evidence="1">
    <location>
        <begin position="59"/>
        <end position="68"/>
    </location>
</feature>
<dbReference type="Proteomes" id="UP000053989">
    <property type="component" value="Unassembled WGS sequence"/>
</dbReference>
<evidence type="ECO:0000313" key="2">
    <source>
        <dbReference type="EMBL" id="KIM57400.1"/>
    </source>
</evidence>
<gene>
    <name evidence="2" type="ORF">SCLCIDRAFT_1219443</name>
</gene>
<feature type="compositionally biased region" description="Basic and acidic residues" evidence="1">
    <location>
        <begin position="750"/>
        <end position="763"/>
    </location>
</feature>
<dbReference type="OrthoDB" id="2534923at2759"/>